<proteinExistence type="predicted"/>
<reference evidence="2 3" key="1">
    <citation type="journal article" date="2020" name="BMC Genomics">
        <title>Intraspecific diversification of the crop wild relative Brassica cretica Lam. using demographic model selection.</title>
        <authorList>
            <person name="Kioukis A."/>
            <person name="Michalopoulou V.A."/>
            <person name="Briers L."/>
            <person name="Pirintsos S."/>
            <person name="Studholme D.J."/>
            <person name="Pavlidis P."/>
            <person name="Sarris P.F."/>
        </authorList>
    </citation>
    <scope>NUCLEOTIDE SEQUENCE [LARGE SCALE GENOMIC DNA]</scope>
    <source>
        <strain evidence="3">cv. PFS-1207/04</strain>
    </source>
</reference>
<dbReference type="InterPro" id="IPR049040">
    <property type="entry name" value="RMC1_N"/>
</dbReference>
<evidence type="ECO:0000313" key="2">
    <source>
        <dbReference type="EMBL" id="KAF3611881.1"/>
    </source>
</evidence>
<feature type="domain" description="Regulator of MON1-CCZ1 complex N-terminal" evidence="1">
    <location>
        <begin position="61"/>
        <end position="111"/>
    </location>
</feature>
<sequence>MVILVSDNDHVPQEPKTICVAAAQWRASQTTIEHIYQSQCHGILGNETFDTVTCQYRANVTVFSWQTSPFNADVSPSVDSISERPILFIKFSVNKKAIAVQRSECEIQIFIEKPSRYLPTNAGQDQRAFSDSFGVTLHYVTLQFGMDLLACNNLIAVVALSHVCLKSKHDGFDPQAHNEAKH</sequence>
<dbReference type="EMBL" id="QGKV02000297">
    <property type="protein sequence ID" value="KAF3611881.1"/>
    <property type="molecule type" value="Genomic_DNA"/>
</dbReference>
<evidence type="ECO:0000313" key="3">
    <source>
        <dbReference type="Proteomes" id="UP000266723"/>
    </source>
</evidence>
<comment type="caution">
    <text evidence="2">The sequence shown here is derived from an EMBL/GenBank/DDBJ whole genome shotgun (WGS) entry which is preliminary data.</text>
</comment>
<gene>
    <name evidence="2" type="ORF">DY000_02050856</name>
</gene>
<dbReference type="Pfam" id="PF21029">
    <property type="entry name" value="RMC1_N"/>
    <property type="match status" value="1"/>
</dbReference>
<accession>A0ABQ7F9R7</accession>
<protein>
    <recommendedName>
        <fullName evidence="1">Regulator of MON1-CCZ1 complex N-terminal domain-containing protein</fullName>
    </recommendedName>
</protein>
<name>A0ABQ7F9R7_BRACR</name>
<dbReference type="Proteomes" id="UP000266723">
    <property type="component" value="Unassembled WGS sequence"/>
</dbReference>
<organism evidence="2 3">
    <name type="scientific">Brassica cretica</name>
    <name type="common">Mustard</name>
    <dbReference type="NCBI Taxonomy" id="69181"/>
    <lineage>
        <taxon>Eukaryota</taxon>
        <taxon>Viridiplantae</taxon>
        <taxon>Streptophyta</taxon>
        <taxon>Embryophyta</taxon>
        <taxon>Tracheophyta</taxon>
        <taxon>Spermatophyta</taxon>
        <taxon>Magnoliopsida</taxon>
        <taxon>eudicotyledons</taxon>
        <taxon>Gunneridae</taxon>
        <taxon>Pentapetalae</taxon>
        <taxon>rosids</taxon>
        <taxon>malvids</taxon>
        <taxon>Brassicales</taxon>
        <taxon>Brassicaceae</taxon>
        <taxon>Brassiceae</taxon>
        <taxon>Brassica</taxon>
    </lineage>
</organism>
<keyword evidence="3" id="KW-1185">Reference proteome</keyword>
<evidence type="ECO:0000259" key="1">
    <source>
        <dbReference type="Pfam" id="PF21029"/>
    </source>
</evidence>